<dbReference type="Gene3D" id="3.20.20.70">
    <property type="entry name" value="Aldolase class I"/>
    <property type="match status" value="2"/>
</dbReference>
<dbReference type="AlphaFoldDB" id="A0A0B8MYI5"/>
<dbReference type="CDD" id="cd14791">
    <property type="entry name" value="GH36"/>
    <property type="match status" value="1"/>
</dbReference>
<evidence type="ECO:0000256" key="2">
    <source>
        <dbReference type="ARBA" id="ARBA00012755"/>
    </source>
</evidence>
<evidence type="ECO:0000256" key="1">
    <source>
        <dbReference type="ARBA" id="ARBA00001255"/>
    </source>
</evidence>
<name>A0A0B8MYI5_TALPI</name>
<sequence length="306" mass="34693">MGDPTEEKVLTLIPKAAACGAEYFCIDAASYSEGEDWWASVEKWEPSRTRFPFGLQSVTEKIQDVVEAFFQRNGTRVLEKDRYHLDFRHPAVISRMDRIVDKLIHTFGIRYFKFDYNINVPYGTDTYGRSPGDGQLAHNRAYPAWLRALIDRHPLLVIENCSSGGHRLDYAMLSVCALQSTSDQQDPVRYAAVAATIMTAVLPEQSGAWCYPQPHSNDELNAFSVVNSLLGRVHLSGRVDQLNDNQPEIISKGIDVYKDIRQDLRFGTPFWPLGLPKWSDGWISVGPKCSERLCYVSVWRRESTAP</sequence>
<organism evidence="3 4">
    <name type="scientific">Talaromyces pinophilus</name>
    <name type="common">Penicillium pinophilum</name>
    <dbReference type="NCBI Taxonomy" id="128442"/>
    <lineage>
        <taxon>Eukaryota</taxon>
        <taxon>Fungi</taxon>
        <taxon>Dikarya</taxon>
        <taxon>Ascomycota</taxon>
        <taxon>Pezizomycotina</taxon>
        <taxon>Eurotiomycetes</taxon>
        <taxon>Eurotiomycetidae</taxon>
        <taxon>Eurotiales</taxon>
        <taxon>Trichocomaceae</taxon>
        <taxon>Talaromyces</taxon>
        <taxon>Talaromyces sect. Talaromyces</taxon>
    </lineage>
</organism>
<protein>
    <recommendedName>
        <fullName evidence="2">alpha-galactosidase</fullName>
        <ecNumber evidence="2">3.2.1.22</ecNumber>
    </recommendedName>
</protein>
<evidence type="ECO:0000313" key="3">
    <source>
        <dbReference type="EMBL" id="GAM43134.1"/>
    </source>
</evidence>
<gene>
    <name evidence="3" type="ORF">TCE0_047f17698</name>
</gene>
<dbReference type="InterPro" id="IPR002252">
    <property type="entry name" value="Glyco_hydro_36"/>
</dbReference>
<evidence type="ECO:0000313" key="4">
    <source>
        <dbReference type="Proteomes" id="UP000053095"/>
    </source>
</evidence>
<accession>A0A0B8MYI5</accession>
<reference evidence="4" key="1">
    <citation type="journal article" date="2015" name="Genome Announc.">
        <title>Draft genome sequence of Talaromyces cellulolyticus strain Y-94, a source of lignocellulosic biomass-degrading enzymes.</title>
        <authorList>
            <person name="Fujii T."/>
            <person name="Koike H."/>
            <person name="Sawayama S."/>
            <person name="Yano S."/>
            <person name="Inoue H."/>
        </authorList>
    </citation>
    <scope>NUCLEOTIDE SEQUENCE [LARGE SCALE GENOMIC DNA]</scope>
    <source>
        <strain evidence="4">Y-94</strain>
    </source>
</reference>
<dbReference type="GO" id="GO:0004557">
    <property type="term" value="F:alpha-galactosidase activity"/>
    <property type="evidence" value="ECO:0007669"/>
    <property type="project" value="UniProtKB-EC"/>
</dbReference>
<keyword evidence="4" id="KW-1185">Reference proteome</keyword>
<dbReference type="SUPFAM" id="SSF51445">
    <property type="entry name" value="(Trans)glycosidases"/>
    <property type="match status" value="1"/>
</dbReference>
<dbReference type="GO" id="GO:0016052">
    <property type="term" value="P:carbohydrate catabolic process"/>
    <property type="evidence" value="ECO:0007669"/>
    <property type="project" value="InterPro"/>
</dbReference>
<comment type="catalytic activity">
    <reaction evidence="1">
        <text>Hydrolysis of terminal, non-reducing alpha-D-galactose residues in alpha-D-galactosides, including galactose oligosaccharides, galactomannans and galactolipids.</text>
        <dbReference type="EC" id="3.2.1.22"/>
    </reaction>
</comment>
<dbReference type="EMBL" id="DF933843">
    <property type="protein sequence ID" value="GAM43134.1"/>
    <property type="molecule type" value="Genomic_DNA"/>
</dbReference>
<proteinExistence type="predicted"/>
<dbReference type="Proteomes" id="UP000053095">
    <property type="component" value="Unassembled WGS sequence"/>
</dbReference>
<dbReference type="EC" id="3.2.1.22" evidence="2"/>
<dbReference type="InterPro" id="IPR013785">
    <property type="entry name" value="Aldolase_TIM"/>
</dbReference>
<dbReference type="Pfam" id="PF02065">
    <property type="entry name" value="Melibiase"/>
    <property type="match status" value="1"/>
</dbReference>
<dbReference type="InterPro" id="IPR017853">
    <property type="entry name" value="GH"/>
</dbReference>